<sequence length="197" mass="22631">MKSLPEKAWNAWHPADLMKRLGTGIHWYVVGGWALDLWHGRQTREHEDLEFAVLREDIANARSLLAELAFFSVVDGQIDYLPSSVPPAVHVAQLWGADPQQGCWRVDMMPERGTPATWIYKRDPSLAMPRGDMIRKTADGLPFLAPAAILLFKAKHWRNKDEKDFDLALPRLAASERADLRLWLERLHPDHDWIARL</sequence>
<accession>A0A1C3UTP5</accession>
<reference evidence="2" key="1">
    <citation type="submission" date="2016-08" db="EMBL/GenBank/DDBJ databases">
        <authorList>
            <person name="Varghese N."/>
            <person name="Submissions Spin"/>
        </authorList>
    </citation>
    <scope>NUCLEOTIDE SEQUENCE [LARGE SCALE GENOMIC DNA]</scope>
    <source>
        <strain evidence="2">CCBAU 57015</strain>
    </source>
</reference>
<evidence type="ECO:0000313" key="1">
    <source>
        <dbReference type="EMBL" id="SCB18842.1"/>
    </source>
</evidence>
<dbReference type="EMBL" id="FMAC01000003">
    <property type="protein sequence ID" value="SCB18842.1"/>
    <property type="molecule type" value="Genomic_DNA"/>
</dbReference>
<dbReference type="OrthoDB" id="9800567at2"/>
<dbReference type="RefSeq" id="WP_075852846.1">
    <property type="nucleotide sequence ID" value="NZ_FMAC01000003.1"/>
</dbReference>
<gene>
    <name evidence="1" type="ORF">GA0061100_103189</name>
</gene>
<keyword evidence="2" id="KW-1185">Reference proteome</keyword>
<dbReference type="AlphaFoldDB" id="A0A1C3UTP5"/>
<dbReference type="InterPro" id="IPR019646">
    <property type="entry name" value="Aminoglyc_AdlTrfase"/>
</dbReference>
<protein>
    <recommendedName>
        <fullName evidence="3">Aminoglycoside-2''-adenylyltransferase</fullName>
    </recommendedName>
</protein>
<proteinExistence type="predicted"/>
<dbReference type="Pfam" id="PF10706">
    <property type="entry name" value="Aminoglyc_resit"/>
    <property type="match status" value="1"/>
</dbReference>
<evidence type="ECO:0000313" key="2">
    <source>
        <dbReference type="Proteomes" id="UP000186228"/>
    </source>
</evidence>
<evidence type="ECO:0008006" key="3">
    <source>
        <dbReference type="Google" id="ProtNLM"/>
    </source>
</evidence>
<organism evidence="1 2">
    <name type="scientific">Rhizobium hainanense</name>
    <dbReference type="NCBI Taxonomy" id="52131"/>
    <lineage>
        <taxon>Bacteria</taxon>
        <taxon>Pseudomonadati</taxon>
        <taxon>Pseudomonadota</taxon>
        <taxon>Alphaproteobacteria</taxon>
        <taxon>Hyphomicrobiales</taxon>
        <taxon>Rhizobiaceae</taxon>
        <taxon>Rhizobium/Agrobacterium group</taxon>
        <taxon>Rhizobium</taxon>
    </lineage>
</organism>
<dbReference type="Proteomes" id="UP000186228">
    <property type="component" value="Unassembled WGS sequence"/>
</dbReference>
<dbReference type="Gene3D" id="3.30.460.40">
    <property type="match status" value="1"/>
</dbReference>
<name>A0A1C3UTP5_9HYPH</name>
<dbReference type="STRING" id="52131.GA0061100_103189"/>